<keyword evidence="2" id="KW-0812">Transmembrane</keyword>
<keyword evidence="2" id="KW-0472">Membrane</keyword>
<organism evidence="3 4">
    <name type="scientific">Calothrix parasitica NIES-267</name>
    <dbReference type="NCBI Taxonomy" id="1973488"/>
    <lineage>
        <taxon>Bacteria</taxon>
        <taxon>Bacillati</taxon>
        <taxon>Cyanobacteriota</taxon>
        <taxon>Cyanophyceae</taxon>
        <taxon>Nostocales</taxon>
        <taxon>Calotrichaceae</taxon>
        <taxon>Calothrix</taxon>
    </lineage>
</organism>
<dbReference type="SUPFAM" id="SSF56935">
    <property type="entry name" value="Porins"/>
    <property type="match status" value="1"/>
</dbReference>
<evidence type="ECO:0000256" key="1">
    <source>
        <dbReference type="SAM" id="MobiDB-lite"/>
    </source>
</evidence>
<evidence type="ECO:0008006" key="5">
    <source>
        <dbReference type="Google" id="ProtNLM"/>
    </source>
</evidence>
<name>A0A1Z4LKK6_9CYAN</name>
<gene>
    <name evidence="3" type="ORF">NIES267_12440</name>
</gene>
<dbReference type="Proteomes" id="UP000218418">
    <property type="component" value="Chromosome"/>
</dbReference>
<evidence type="ECO:0000313" key="4">
    <source>
        <dbReference type="Proteomes" id="UP000218418"/>
    </source>
</evidence>
<evidence type="ECO:0000313" key="3">
    <source>
        <dbReference type="EMBL" id="BAY81767.1"/>
    </source>
</evidence>
<dbReference type="EMBL" id="AP018227">
    <property type="protein sequence ID" value="BAY81767.1"/>
    <property type="molecule type" value="Genomic_DNA"/>
</dbReference>
<feature type="transmembrane region" description="Helical" evidence="2">
    <location>
        <begin position="29"/>
        <end position="51"/>
    </location>
</feature>
<feature type="compositionally biased region" description="Polar residues" evidence="1">
    <location>
        <begin position="1325"/>
        <end position="1351"/>
    </location>
</feature>
<evidence type="ECO:0000256" key="2">
    <source>
        <dbReference type="SAM" id="Phobius"/>
    </source>
</evidence>
<feature type="region of interest" description="Disordered" evidence="1">
    <location>
        <begin position="142"/>
        <end position="232"/>
    </location>
</feature>
<keyword evidence="2" id="KW-1133">Transmembrane helix</keyword>
<keyword evidence="4" id="KW-1185">Reference proteome</keyword>
<sequence length="1351" mass="149297">MTNKKSHTQFCNGNDHRNQKQFFHIMLPALVKFGSASILPAVIAALGFSTICSSSALASSSDKKSTITIGSRLKEARKIKNTAPDVKVQKPTTALSSKSSKTALPVDIEKEVKGQEQLPSSISESSNISTLLEQPVKLAEIGDGAVPSTSPGNSGSGSLFDQQGGSLFDRQQQPQQQQQFQQPQEEILPQQPQQSNPQNRQTQGEPLNPLRQNSTPPSRPRSRSEVQLEITPVGDPVVQADGRSTIQIRGQIINPEGEVIPRDVLVTLTSSAGKFIGSDQDKDAPGFQARAINGEFIATLQSGLKPQPVRIRAAVHKIKKPASTLRQRERAIDGEEILQNGRDTRLFNNELVSQPIEAYTQVEFTTYLRPSLVTGIINLRIGARGTNFWGSRREFLDPDADDGTEFDLDSQVFATGKVGEWLFTGAFNSERPINQDCEGRNRLFGGIQFCEKQYPVYGDSSTVTPTTPSTDSFYARFERSSKIPGADPDYVMWGDYRTEEFSRPSQLYGGTSRQLHGFKGNYSLGPLQITGLYANDVEGFQRDTFVPQGISGNYFLSKRLLVPGSENVYLEAEEINRPGTIVKRQQLYRGRDYDIDYDRGTIRLLSPILATELNPFGATLQRQIVVTYQPEFGEESDIYAARAQFNISQDFDNKSFIAGSYLREDQGDRDFELYGADFLLSFGRFGKILGEYARSESNIAGGDDLTGNAYRIEAIGNLNDRINLNAYYRSVEENFNNNATFSFSPGQTRYGAGLLGKLSDTTTLGVSYDVEENFGRASTGLVNFFDLFDPQPQARPGEVLDNELKTFRAGILQKLGFADASVEYVNRSREDRANEELNGDAEQIVSRLKVPLTQSLTFQAQNEANLSGSDPLYPNRTTLGLDWQAFEGVTFRLAHQWYDDTSLLEGNSLTTLDTLVDYNLAKDTTFNGRYSVLSGFSGLQGQGALGVNHGMPIAPGLRMSLGYQYVFKNVFNSTAAGDRIPQYYAVGQSASSLGLFSGSVYSVGLEYSDNPDFKASGRFEFRDGAETNTTFISVGAAGKISPALTALARYQQAGEANVFLPSSVNNFGATEGVRFEELGDTANLKIGLAYRDPTNDKFNGLLKYEWRQNFDSIPENQFTGSSTATGHVFSAEGIYAPSWRWEFFGKYALRNGVTYFDGDRYDGTVNLAQARASYKLGFRTDLAVEGRWIGQSSNNNPDFDEFGIAVEGGYYLTPDLRLGVGYAFGSVDDRDFTGFRSTGGLYLNVSLKLNELFGGFGLQKPVPKQEQESEVSPLVRDGSQQQSEKPKTKLTERLKKNQSDKLVNRLKQQQGTENGRERTEKLPANTGNTQSRILENQNKSSQTKLINNLKK</sequence>
<feature type="compositionally biased region" description="Low complexity" evidence="1">
    <location>
        <begin position="90"/>
        <end position="105"/>
    </location>
</feature>
<feature type="region of interest" description="Disordered" evidence="1">
    <location>
        <begin position="80"/>
        <end position="127"/>
    </location>
</feature>
<reference evidence="3 4" key="1">
    <citation type="submission" date="2017-06" db="EMBL/GenBank/DDBJ databases">
        <title>Genome sequencing of cyanobaciteial culture collection at National Institute for Environmental Studies (NIES).</title>
        <authorList>
            <person name="Hirose Y."/>
            <person name="Shimura Y."/>
            <person name="Fujisawa T."/>
            <person name="Nakamura Y."/>
            <person name="Kawachi M."/>
        </authorList>
    </citation>
    <scope>NUCLEOTIDE SEQUENCE [LARGE SCALE GENOMIC DNA]</scope>
    <source>
        <strain evidence="3 4">NIES-267</strain>
    </source>
</reference>
<feature type="compositionally biased region" description="Low complexity" evidence="1">
    <location>
        <begin position="147"/>
        <end position="158"/>
    </location>
</feature>
<proteinExistence type="predicted"/>
<dbReference type="OrthoDB" id="9773411at2"/>
<accession>A0A1Z4LKK6</accession>
<protein>
    <recommendedName>
        <fullName evidence="5">TonB-dependent receptor</fullName>
    </recommendedName>
</protein>
<feature type="compositionally biased region" description="Basic and acidic residues" evidence="1">
    <location>
        <begin position="1284"/>
        <end position="1303"/>
    </location>
</feature>
<feature type="compositionally biased region" description="Low complexity" evidence="1">
    <location>
        <begin position="171"/>
        <end position="203"/>
    </location>
</feature>
<feature type="region of interest" description="Disordered" evidence="1">
    <location>
        <begin position="1261"/>
        <end position="1351"/>
    </location>
</feature>